<dbReference type="GO" id="GO:0003723">
    <property type="term" value="F:RNA binding"/>
    <property type="evidence" value="ECO:0007669"/>
    <property type="project" value="InterPro"/>
</dbReference>
<dbReference type="GO" id="GO:2000234">
    <property type="term" value="P:positive regulation of rRNA processing"/>
    <property type="evidence" value="ECO:0007669"/>
    <property type="project" value="TreeGrafter"/>
</dbReference>
<dbReference type="GO" id="GO:0032040">
    <property type="term" value="C:small-subunit processome"/>
    <property type="evidence" value="ECO:0007669"/>
    <property type="project" value="InterPro"/>
</dbReference>
<dbReference type="Proteomes" id="UP000236544">
    <property type="component" value="Unassembled WGS sequence"/>
</dbReference>
<dbReference type="AlphaFoldDB" id="A0A0P1KPC0"/>
<evidence type="ECO:0000256" key="7">
    <source>
        <dbReference type="ARBA" id="ARBA00023242"/>
    </source>
</evidence>
<dbReference type="InterPro" id="IPR036322">
    <property type="entry name" value="WD40_repeat_dom_sf"/>
</dbReference>
<keyword evidence="4 8" id="KW-0853">WD repeat</keyword>
<evidence type="ECO:0000256" key="2">
    <source>
        <dbReference type="ARBA" id="ARBA00022517"/>
    </source>
</evidence>
<organism evidence="9 10">
    <name type="scientific">Lachancea quebecensis</name>
    <dbReference type="NCBI Taxonomy" id="1654605"/>
    <lineage>
        <taxon>Eukaryota</taxon>
        <taxon>Fungi</taxon>
        <taxon>Dikarya</taxon>
        <taxon>Ascomycota</taxon>
        <taxon>Saccharomycotina</taxon>
        <taxon>Saccharomycetes</taxon>
        <taxon>Saccharomycetales</taxon>
        <taxon>Saccharomycetaceae</taxon>
        <taxon>Lachancea</taxon>
    </lineage>
</organism>
<keyword evidence="6" id="KW-0804">Transcription</keyword>
<dbReference type="InterPro" id="IPR015943">
    <property type="entry name" value="WD40/YVTN_repeat-like_dom_sf"/>
</dbReference>
<keyword evidence="2" id="KW-0690">Ribosome biogenesis</keyword>
<dbReference type="InterPro" id="IPR053826">
    <property type="entry name" value="WDR75"/>
</dbReference>
<dbReference type="Pfam" id="PF00400">
    <property type="entry name" value="WD40"/>
    <property type="match status" value="1"/>
</dbReference>
<dbReference type="PROSITE" id="PS50294">
    <property type="entry name" value="WD_REPEATS_REGION"/>
    <property type="match status" value="1"/>
</dbReference>
<feature type="repeat" description="WD" evidence="8">
    <location>
        <begin position="286"/>
        <end position="321"/>
    </location>
</feature>
<evidence type="ECO:0000256" key="1">
    <source>
        <dbReference type="ARBA" id="ARBA00004604"/>
    </source>
</evidence>
<keyword evidence="7" id="KW-0539">Nucleus</keyword>
<dbReference type="SMART" id="SM00320">
    <property type="entry name" value="WD40"/>
    <property type="match status" value="2"/>
</dbReference>
<dbReference type="PANTHER" id="PTHR44215:SF1">
    <property type="entry name" value="WD REPEAT-CONTAINING PROTEIN 75"/>
    <property type="match status" value="1"/>
</dbReference>
<evidence type="ECO:0000256" key="4">
    <source>
        <dbReference type="ARBA" id="ARBA00022574"/>
    </source>
</evidence>
<dbReference type="PROSITE" id="PS50082">
    <property type="entry name" value="WD_REPEATS_2"/>
    <property type="match status" value="1"/>
</dbReference>
<evidence type="ECO:0000313" key="9">
    <source>
        <dbReference type="EMBL" id="CUS20451.1"/>
    </source>
</evidence>
<dbReference type="PANTHER" id="PTHR44215">
    <property type="entry name" value="WD REPEAT-CONTAINING PROTEIN 75"/>
    <property type="match status" value="1"/>
</dbReference>
<evidence type="ECO:0000256" key="8">
    <source>
        <dbReference type="PROSITE-ProRule" id="PRU00221"/>
    </source>
</evidence>
<dbReference type="EMBL" id="LN890560">
    <property type="protein sequence ID" value="CUS20451.1"/>
    <property type="molecule type" value="Genomic_DNA"/>
</dbReference>
<comment type="subcellular location">
    <subcellularLocation>
        <location evidence="1">Nucleus</location>
        <location evidence="1">Nucleolus</location>
    </subcellularLocation>
</comment>
<keyword evidence="3" id="KW-0698">rRNA processing</keyword>
<protein>
    <submittedName>
        <fullName evidence="9">LAQU0S01e06876g1_1</fullName>
    </submittedName>
</protein>
<evidence type="ECO:0000256" key="3">
    <source>
        <dbReference type="ARBA" id="ARBA00022552"/>
    </source>
</evidence>
<sequence length="870" mass="96533">MGQSVIHQKYKLSVVSGGKLVLPRASNRSCCSKSVTLLTHDQTCVVVPFNNQIKVYSLETSQCVKTLKFSNNAVLSRLFLGPEAASICDLTLGDLTLGERDAVNGAHSDETFDFSVVTSAGDVVVLNYKGKLADEPKVVRLGALQPNEQVVKLFRSGGKVSVLTSEAETSSAYTYRIYSYETSNGELNEIKRVEHVLLSAWSSNDKFLCLLAKGQNSKKVLYLENIHDQNDSKTLPLPTIASASASSNAHFVTVMALDNEGTQLAVGYASGVINVINLTDQSTRLLKWHIDSVLSLCFTSDGTYLLSGGWEKVLSFWQLSTNLQQFLPRLNGVVVDCNILHDKFYSLGLQFADNQSSSDYQLLLLNSTDLKSRIAISGPLCVFQTAVRGVVYPVSAVSSKASASSVDLQKANKKQQRKLLKRRRQDFSSVFEIQPNTKHLYFPHTSAVQIFDFYKNEQIHYQYLASGLNNSMGKVRSELSLKDPVIADVKFTKDGNWMISYEIEYPPEGLLSSNDFSHVLKFWRMSGNGEWELQTKVLSPHGVKTPITSILVAPRSVNNSLGCLTSDNNGGLKYWSFDEALNNWTLSKVAVPSVNHFSNSVELAWSLDGSLIFHAFDDKVTIVEFAAFKKFHDDSAGALNEFTMDSAIQSIMLVNDSNLIIATQTSLNSINLLLGVVESSFDLYPFVNGVYKNGHASRLISCDEKNGRVALVVNHKVLDSEGRPTLNYSSHVLVFNSDLSQKLGAFEHDEYISCIRWNFDTDFIFLDMKNRLGVVSTTTSPEMLDEVDKEGALDQLASNEFEAELQKLTRAQKAQGLETETDEKEEALLEFINGDKSGKLINMNSFTSIFENIENVQMDTLFDRVMKVIT</sequence>
<accession>A0A0P1KPC0</accession>
<dbReference type="InterPro" id="IPR001680">
    <property type="entry name" value="WD40_rpt"/>
</dbReference>
<keyword evidence="5" id="KW-0677">Repeat</keyword>
<proteinExistence type="predicted"/>
<evidence type="ECO:0000256" key="5">
    <source>
        <dbReference type="ARBA" id="ARBA00022737"/>
    </source>
</evidence>
<dbReference type="GO" id="GO:0045943">
    <property type="term" value="P:positive regulation of transcription by RNA polymerase I"/>
    <property type="evidence" value="ECO:0007669"/>
    <property type="project" value="InterPro"/>
</dbReference>
<name>A0A0P1KPC0_9SACH</name>
<dbReference type="SUPFAM" id="SSF50978">
    <property type="entry name" value="WD40 repeat-like"/>
    <property type="match status" value="1"/>
</dbReference>
<evidence type="ECO:0000256" key="6">
    <source>
        <dbReference type="ARBA" id="ARBA00023163"/>
    </source>
</evidence>
<dbReference type="Gene3D" id="2.130.10.10">
    <property type="entry name" value="YVTN repeat-like/Quinoprotein amine dehydrogenase"/>
    <property type="match status" value="2"/>
</dbReference>
<keyword evidence="10" id="KW-1185">Reference proteome</keyword>
<evidence type="ECO:0000313" key="10">
    <source>
        <dbReference type="Proteomes" id="UP000236544"/>
    </source>
</evidence>
<dbReference type="GO" id="GO:0006364">
    <property type="term" value="P:rRNA processing"/>
    <property type="evidence" value="ECO:0007669"/>
    <property type="project" value="UniProtKB-KW"/>
</dbReference>
<gene>
    <name evidence="9" type="ORF">LAQU0_S01e06876g</name>
</gene>
<dbReference type="OrthoDB" id="4096at2759"/>
<reference evidence="10" key="1">
    <citation type="submission" date="2015-10" db="EMBL/GenBank/DDBJ databases">
        <authorList>
            <person name="Devillers H."/>
        </authorList>
    </citation>
    <scope>NUCLEOTIDE SEQUENCE [LARGE SCALE GENOMIC DNA]</scope>
</reference>